<feature type="region of interest" description="Disordered" evidence="1">
    <location>
        <begin position="79"/>
        <end position="139"/>
    </location>
</feature>
<keyword evidence="3" id="KW-0346">Stress response</keyword>
<gene>
    <name evidence="3" type="ordered locus">A2cp1_4230</name>
</gene>
<dbReference type="InterPro" id="IPR001623">
    <property type="entry name" value="DnaJ_domain"/>
</dbReference>
<keyword evidence="4" id="KW-1185">Reference proteome</keyword>
<dbReference type="Proteomes" id="UP000007089">
    <property type="component" value="Chromosome"/>
</dbReference>
<dbReference type="KEGG" id="acp:A2cp1_4230"/>
<dbReference type="EMBL" id="CP001359">
    <property type="protein sequence ID" value="ACL67547.1"/>
    <property type="molecule type" value="Genomic_DNA"/>
</dbReference>
<proteinExistence type="predicted"/>
<dbReference type="InterPro" id="IPR036869">
    <property type="entry name" value="J_dom_sf"/>
</dbReference>
<dbReference type="SUPFAM" id="SSF46565">
    <property type="entry name" value="Chaperone J-domain"/>
    <property type="match status" value="1"/>
</dbReference>
<dbReference type="Gene3D" id="1.10.287.110">
    <property type="entry name" value="DnaJ domain"/>
    <property type="match status" value="1"/>
</dbReference>
<feature type="compositionally biased region" description="Low complexity" evidence="1">
    <location>
        <begin position="94"/>
        <end position="114"/>
    </location>
</feature>
<sequence>MARTVEVSLEEVVAAGRVLFGPGFAADQAGWRDALKAAYRRRALETHPDRARATGRPEHELAREFRAVSEAYRVLSALRGPADPGRARRPRPAPAAGPARPARRAPGAGARSEAPPTPRPRPAPSTEARRAAPTAGATAMPQRRLRLAEFLFHAGAIPWTAFVEAVAWQRAQRPPLGRLAVDWGFLRREDVARILELRRAGGRAVPFGEVAVRHGYLTSFQLLALLGRQLRQQRRIGEYFVERGLVTPAALDELRRRMALHNARFAP</sequence>
<dbReference type="InterPro" id="IPR037257">
    <property type="entry name" value="T2SS_E_N_sf"/>
</dbReference>
<protein>
    <submittedName>
        <fullName evidence="3">Heat shock protein DnaJ domain protein</fullName>
    </submittedName>
</protein>
<reference evidence="3" key="1">
    <citation type="submission" date="2009-01" db="EMBL/GenBank/DDBJ databases">
        <title>Complete sequence of Anaeromyxobacter dehalogenans 2CP-1.</title>
        <authorList>
            <consortium name="US DOE Joint Genome Institute"/>
            <person name="Lucas S."/>
            <person name="Copeland A."/>
            <person name="Lapidus A."/>
            <person name="Glavina del Rio T."/>
            <person name="Dalin E."/>
            <person name="Tice H."/>
            <person name="Bruce D."/>
            <person name="Goodwin L."/>
            <person name="Pitluck S."/>
            <person name="Saunders E."/>
            <person name="Brettin T."/>
            <person name="Detter J.C."/>
            <person name="Han C."/>
            <person name="Larimer F."/>
            <person name="Land M."/>
            <person name="Hauser L."/>
            <person name="Kyrpides N."/>
            <person name="Ovchinnikova G."/>
            <person name="Beliaev A.S."/>
            <person name="Richardson P."/>
        </authorList>
    </citation>
    <scope>NUCLEOTIDE SEQUENCE</scope>
    <source>
        <strain evidence="3">2CP-1</strain>
    </source>
</reference>
<evidence type="ECO:0000259" key="2">
    <source>
        <dbReference type="PROSITE" id="PS50076"/>
    </source>
</evidence>
<dbReference type="RefSeq" id="WP_015935257.1">
    <property type="nucleotide sequence ID" value="NC_011891.1"/>
</dbReference>
<dbReference type="PROSITE" id="PS50076">
    <property type="entry name" value="DNAJ_2"/>
    <property type="match status" value="1"/>
</dbReference>
<accession>B8JAP8</accession>
<dbReference type="AlphaFoldDB" id="B8JAP8"/>
<organism evidence="3 4">
    <name type="scientific">Anaeromyxobacter dehalogenans (strain ATCC BAA-258 / DSM 21875 / 2CP-1)</name>
    <dbReference type="NCBI Taxonomy" id="455488"/>
    <lineage>
        <taxon>Bacteria</taxon>
        <taxon>Pseudomonadati</taxon>
        <taxon>Myxococcota</taxon>
        <taxon>Myxococcia</taxon>
        <taxon>Myxococcales</taxon>
        <taxon>Cystobacterineae</taxon>
        <taxon>Anaeromyxobacteraceae</taxon>
        <taxon>Anaeromyxobacter</taxon>
    </lineage>
</organism>
<dbReference type="Pfam" id="PF00226">
    <property type="entry name" value="DnaJ"/>
    <property type="match status" value="1"/>
</dbReference>
<dbReference type="CDD" id="cd06257">
    <property type="entry name" value="DnaJ"/>
    <property type="match status" value="1"/>
</dbReference>
<feature type="domain" description="J" evidence="2">
    <location>
        <begin position="8"/>
        <end position="93"/>
    </location>
</feature>
<evidence type="ECO:0000256" key="1">
    <source>
        <dbReference type="SAM" id="MobiDB-lite"/>
    </source>
</evidence>
<evidence type="ECO:0000313" key="4">
    <source>
        <dbReference type="Proteomes" id="UP000007089"/>
    </source>
</evidence>
<evidence type="ECO:0000313" key="3">
    <source>
        <dbReference type="EMBL" id="ACL67547.1"/>
    </source>
</evidence>
<name>B8JAP8_ANAD2</name>
<dbReference type="SUPFAM" id="SSF160246">
    <property type="entry name" value="EspE N-terminal domain-like"/>
    <property type="match status" value="1"/>
</dbReference>
<dbReference type="HOGENOM" id="CLU_1141293_0_0_7"/>